<feature type="domain" description="Integrase catalytic" evidence="2">
    <location>
        <begin position="15"/>
        <end position="116"/>
    </location>
</feature>
<dbReference type="PANTHER" id="PTHR37984:SF7">
    <property type="entry name" value="INTEGRASE CATALYTIC DOMAIN-CONTAINING PROTEIN"/>
    <property type="match status" value="1"/>
</dbReference>
<accession>A0A8J5CYA7</accession>
<protein>
    <recommendedName>
        <fullName evidence="2">Integrase catalytic domain-containing protein</fullName>
    </recommendedName>
</protein>
<dbReference type="Gene3D" id="3.30.420.10">
    <property type="entry name" value="Ribonuclease H-like superfamily/Ribonuclease H"/>
    <property type="match status" value="1"/>
</dbReference>
<feature type="compositionally biased region" description="Basic and acidic residues" evidence="1">
    <location>
        <begin position="237"/>
        <end position="250"/>
    </location>
</feature>
<evidence type="ECO:0000313" key="4">
    <source>
        <dbReference type="Proteomes" id="UP000770661"/>
    </source>
</evidence>
<dbReference type="OrthoDB" id="2286242at2759"/>
<keyword evidence="4" id="KW-1185">Reference proteome</keyword>
<dbReference type="InterPro" id="IPR012337">
    <property type="entry name" value="RNaseH-like_sf"/>
</dbReference>
<feature type="compositionally biased region" description="Polar residues" evidence="1">
    <location>
        <begin position="227"/>
        <end position="236"/>
    </location>
</feature>
<name>A0A8J5CYA7_CHIOP</name>
<evidence type="ECO:0000259" key="2">
    <source>
        <dbReference type="PROSITE" id="PS50994"/>
    </source>
</evidence>
<dbReference type="AlphaFoldDB" id="A0A8J5CYA7"/>
<reference evidence="3" key="1">
    <citation type="submission" date="2020-07" db="EMBL/GenBank/DDBJ databases">
        <title>The High-quality genome of the commercially important snow crab, Chionoecetes opilio.</title>
        <authorList>
            <person name="Jeong J.-H."/>
            <person name="Ryu S."/>
        </authorList>
    </citation>
    <scope>NUCLEOTIDE SEQUENCE</scope>
    <source>
        <strain evidence="3">MADBK_172401_WGS</strain>
        <tissue evidence="3">Digestive gland</tissue>
    </source>
</reference>
<dbReference type="InterPro" id="IPR036397">
    <property type="entry name" value="RNaseH_sf"/>
</dbReference>
<dbReference type="GO" id="GO:0015074">
    <property type="term" value="P:DNA integration"/>
    <property type="evidence" value="ECO:0007669"/>
    <property type="project" value="InterPro"/>
</dbReference>
<sequence length="250" mass="28230">MRPSQQQEPLLSDDDSTRPFESVSADFFTVVGKSFLVIADRLSGWPVVVPCGSDTMSAATIRQFRYYFRDVGVPVRLRTDRGPQLTSRDFAAFLDRWGVRHMVSSPHYPQSNGHAEAASFLMEWQTKTEICGRRAANRAQDVVTCYNAHARPLPRLKINEQVRIQDPTSLRWDKVGTIMGNVIRAESLEVLVVALDALHEWAKPLGLEVSWLKTKVQALRSPGPTATEGTNSTRLSNKMEKELERWCSEK</sequence>
<dbReference type="InterPro" id="IPR001584">
    <property type="entry name" value="Integrase_cat-core"/>
</dbReference>
<gene>
    <name evidence="3" type="ORF">GWK47_038385</name>
</gene>
<dbReference type="Proteomes" id="UP000770661">
    <property type="component" value="Unassembled WGS sequence"/>
</dbReference>
<dbReference type="PROSITE" id="PS50994">
    <property type="entry name" value="INTEGRASE"/>
    <property type="match status" value="1"/>
</dbReference>
<dbReference type="Pfam" id="PF00665">
    <property type="entry name" value="rve"/>
    <property type="match status" value="1"/>
</dbReference>
<dbReference type="GO" id="GO:0003676">
    <property type="term" value="F:nucleic acid binding"/>
    <property type="evidence" value="ECO:0007669"/>
    <property type="project" value="InterPro"/>
</dbReference>
<feature type="region of interest" description="Disordered" evidence="1">
    <location>
        <begin position="220"/>
        <end position="250"/>
    </location>
</feature>
<evidence type="ECO:0000313" key="3">
    <source>
        <dbReference type="EMBL" id="KAG0725569.1"/>
    </source>
</evidence>
<evidence type="ECO:0000256" key="1">
    <source>
        <dbReference type="SAM" id="MobiDB-lite"/>
    </source>
</evidence>
<dbReference type="EMBL" id="JACEEZ010005518">
    <property type="protein sequence ID" value="KAG0725569.1"/>
    <property type="molecule type" value="Genomic_DNA"/>
</dbReference>
<proteinExistence type="predicted"/>
<comment type="caution">
    <text evidence="3">The sequence shown here is derived from an EMBL/GenBank/DDBJ whole genome shotgun (WGS) entry which is preliminary data.</text>
</comment>
<dbReference type="InterPro" id="IPR050951">
    <property type="entry name" value="Retrovirus_Pol_polyprotein"/>
</dbReference>
<dbReference type="SUPFAM" id="SSF53098">
    <property type="entry name" value="Ribonuclease H-like"/>
    <property type="match status" value="1"/>
</dbReference>
<dbReference type="PANTHER" id="PTHR37984">
    <property type="entry name" value="PROTEIN CBG26694"/>
    <property type="match status" value="1"/>
</dbReference>
<organism evidence="3 4">
    <name type="scientific">Chionoecetes opilio</name>
    <name type="common">Atlantic snow crab</name>
    <name type="synonym">Cancer opilio</name>
    <dbReference type="NCBI Taxonomy" id="41210"/>
    <lineage>
        <taxon>Eukaryota</taxon>
        <taxon>Metazoa</taxon>
        <taxon>Ecdysozoa</taxon>
        <taxon>Arthropoda</taxon>
        <taxon>Crustacea</taxon>
        <taxon>Multicrustacea</taxon>
        <taxon>Malacostraca</taxon>
        <taxon>Eumalacostraca</taxon>
        <taxon>Eucarida</taxon>
        <taxon>Decapoda</taxon>
        <taxon>Pleocyemata</taxon>
        <taxon>Brachyura</taxon>
        <taxon>Eubrachyura</taxon>
        <taxon>Majoidea</taxon>
        <taxon>Majidae</taxon>
        <taxon>Chionoecetes</taxon>
    </lineage>
</organism>